<feature type="domain" description="VTT" evidence="7">
    <location>
        <begin position="40"/>
        <end position="162"/>
    </location>
</feature>
<evidence type="ECO:0000313" key="8">
    <source>
        <dbReference type="EMBL" id="ELY55303.1"/>
    </source>
</evidence>
<evidence type="ECO:0000256" key="2">
    <source>
        <dbReference type="ARBA" id="ARBA00022475"/>
    </source>
</evidence>
<dbReference type="PANTHER" id="PTHR42709:SF6">
    <property type="entry name" value="UNDECAPRENYL PHOSPHATE TRANSPORTER A"/>
    <property type="match status" value="1"/>
</dbReference>
<organism evidence="8 9">
    <name type="scientific">Natronococcus amylolyticus DSM 10524</name>
    <dbReference type="NCBI Taxonomy" id="1227497"/>
    <lineage>
        <taxon>Archaea</taxon>
        <taxon>Methanobacteriati</taxon>
        <taxon>Methanobacteriota</taxon>
        <taxon>Stenosarchaea group</taxon>
        <taxon>Halobacteria</taxon>
        <taxon>Halobacteriales</taxon>
        <taxon>Natrialbaceae</taxon>
        <taxon>Natronococcus</taxon>
    </lineage>
</organism>
<dbReference type="EMBL" id="AOIB01000031">
    <property type="protein sequence ID" value="ELY55303.1"/>
    <property type="molecule type" value="Genomic_DNA"/>
</dbReference>
<keyword evidence="4 6" id="KW-1133">Transmembrane helix</keyword>
<proteinExistence type="predicted"/>
<dbReference type="Proteomes" id="UP000011688">
    <property type="component" value="Unassembled WGS sequence"/>
</dbReference>
<protein>
    <recommendedName>
        <fullName evidence="7">VTT domain-containing protein</fullName>
    </recommendedName>
</protein>
<dbReference type="GO" id="GO:0005886">
    <property type="term" value="C:plasma membrane"/>
    <property type="evidence" value="ECO:0007669"/>
    <property type="project" value="UniProtKB-SubCell"/>
</dbReference>
<feature type="transmembrane region" description="Helical" evidence="6">
    <location>
        <begin position="150"/>
        <end position="172"/>
    </location>
</feature>
<comment type="caution">
    <text evidence="8">The sequence shown here is derived from an EMBL/GenBank/DDBJ whole genome shotgun (WGS) entry which is preliminary data.</text>
</comment>
<dbReference type="InterPro" id="IPR051311">
    <property type="entry name" value="DedA_domain"/>
</dbReference>
<feature type="transmembrane region" description="Helical" evidence="6">
    <location>
        <begin position="114"/>
        <end position="138"/>
    </location>
</feature>
<keyword evidence="3 6" id="KW-0812">Transmembrane</keyword>
<keyword evidence="9" id="KW-1185">Reference proteome</keyword>
<dbReference type="PANTHER" id="PTHR42709">
    <property type="entry name" value="ALKALINE PHOSPHATASE LIKE PROTEIN"/>
    <property type="match status" value="1"/>
</dbReference>
<evidence type="ECO:0000256" key="3">
    <source>
        <dbReference type="ARBA" id="ARBA00022692"/>
    </source>
</evidence>
<keyword evidence="2" id="KW-1003">Cell membrane</keyword>
<name>L9X3Y9_9EURY</name>
<accession>L9X3Y9</accession>
<dbReference type="InterPro" id="IPR032816">
    <property type="entry name" value="VTT_dom"/>
</dbReference>
<gene>
    <name evidence="8" type="ORF">C491_16347</name>
</gene>
<sequence length="173" mass="18396">MIGSTATSVDVLQAAIRAFGLPVLFGVFVLKGALVGKVFPTSVFLPGYVVGGGFTGREAALVVVVVTIAHVLGQLALYLAVSRYGWSVLEELPYVELDPQSPRYRRLDRWFQRYGGLAIFTTNIVPVSRGIIAVPAALSSYSAGRYAFHMSIATALYHSVYVGAALASVAVLA</sequence>
<dbReference type="OrthoDB" id="204088at2157"/>
<evidence type="ECO:0000256" key="5">
    <source>
        <dbReference type="ARBA" id="ARBA00023136"/>
    </source>
</evidence>
<reference evidence="8 9" key="1">
    <citation type="journal article" date="2014" name="PLoS Genet.">
        <title>Phylogenetically driven sequencing of extremely halophilic archaea reveals strategies for static and dynamic osmo-response.</title>
        <authorList>
            <person name="Becker E.A."/>
            <person name="Seitzer P.M."/>
            <person name="Tritt A."/>
            <person name="Larsen D."/>
            <person name="Krusor M."/>
            <person name="Yao A.I."/>
            <person name="Wu D."/>
            <person name="Madern D."/>
            <person name="Eisen J.A."/>
            <person name="Darling A.E."/>
            <person name="Facciotti M.T."/>
        </authorList>
    </citation>
    <scope>NUCLEOTIDE SEQUENCE [LARGE SCALE GENOMIC DNA]</scope>
    <source>
        <strain evidence="8 9">DSM 10524</strain>
    </source>
</reference>
<dbReference type="eggNOG" id="arCOG03117">
    <property type="taxonomic scope" value="Archaea"/>
</dbReference>
<dbReference type="STRING" id="1227497.C491_16347"/>
<dbReference type="Pfam" id="PF09335">
    <property type="entry name" value="VTT_dom"/>
    <property type="match status" value="1"/>
</dbReference>
<dbReference type="AlphaFoldDB" id="L9X3Y9"/>
<comment type="subcellular location">
    <subcellularLocation>
        <location evidence="1">Cell membrane</location>
        <topology evidence="1">Multi-pass membrane protein</topology>
    </subcellularLocation>
</comment>
<keyword evidence="5 6" id="KW-0472">Membrane</keyword>
<evidence type="ECO:0000256" key="4">
    <source>
        <dbReference type="ARBA" id="ARBA00022989"/>
    </source>
</evidence>
<dbReference type="RefSeq" id="WP_005558116.1">
    <property type="nucleotide sequence ID" value="NZ_AOIB01000031.1"/>
</dbReference>
<evidence type="ECO:0000256" key="1">
    <source>
        <dbReference type="ARBA" id="ARBA00004651"/>
    </source>
</evidence>
<evidence type="ECO:0000256" key="6">
    <source>
        <dbReference type="SAM" id="Phobius"/>
    </source>
</evidence>
<feature type="transmembrane region" description="Helical" evidence="6">
    <location>
        <begin position="59"/>
        <end position="81"/>
    </location>
</feature>
<evidence type="ECO:0000313" key="9">
    <source>
        <dbReference type="Proteomes" id="UP000011688"/>
    </source>
</evidence>
<evidence type="ECO:0000259" key="7">
    <source>
        <dbReference type="Pfam" id="PF09335"/>
    </source>
</evidence>
<feature type="transmembrane region" description="Helical" evidence="6">
    <location>
        <begin position="21"/>
        <end position="39"/>
    </location>
</feature>